<dbReference type="InterPro" id="IPR026992">
    <property type="entry name" value="DIOX_N"/>
</dbReference>
<organism evidence="4 5">
    <name type="scientific">Cryptomeria japonica</name>
    <name type="common">Japanese cedar</name>
    <name type="synonym">Cupressus japonica</name>
    <dbReference type="NCBI Taxonomy" id="3369"/>
    <lineage>
        <taxon>Eukaryota</taxon>
        <taxon>Viridiplantae</taxon>
        <taxon>Streptophyta</taxon>
        <taxon>Embryophyta</taxon>
        <taxon>Tracheophyta</taxon>
        <taxon>Spermatophyta</taxon>
        <taxon>Pinopsida</taxon>
        <taxon>Pinidae</taxon>
        <taxon>Conifers II</taxon>
        <taxon>Cupressales</taxon>
        <taxon>Cupressaceae</taxon>
        <taxon>Cryptomeria</taxon>
    </lineage>
</organism>
<evidence type="ECO:0000256" key="1">
    <source>
        <dbReference type="ARBA" id="ARBA00022723"/>
    </source>
</evidence>
<evidence type="ECO:0000313" key="5">
    <source>
        <dbReference type="Proteomes" id="UP001234787"/>
    </source>
</evidence>
<accession>A0AAD3NUI4</accession>
<sequence length="170" mass="19789">MFNSALLSDPSDGTSKRFSVPIVQELASQNLRNLPQRYIRSEKERPNAFPLHHLDIPIIHMDMFWGDSDLCRQKELEKLGMACQEWGFFQAANHGIPVSLTERMKGIVREFIQLPLEERLKYEKQEREGYGQSFVASDDQILDWADTIYLATLPPEKRKMSFWPTQPADF</sequence>
<proteinExistence type="predicted"/>
<dbReference type="GO" id="GO:0046872">
    <property type="term" value="F:metal ion binding"/>
    <property type="evidence" value="ECO:0007669"/>
    <property type="project" value="UniProtKB-KW"/>
</dbReference>
<feature type="non-terminal residue" evidence="4">
    <location>
        <position position="170"/>
    </location>
</feature>
<dbReference type="Gene3D" id="2.60.120.330">
    <property type="entry name" value="B-lactam Antibiotic, Isopenicillin N Synthase, Chain"/>
    <property type="match status" value="1"/>
</dbReference>
<dbReference type="AlphaFoldDB" id="A0AAD3NUI4"/>
<comment type="caution">
    <text evidence="4">The sequence shown here is derived from an EMBL/GenBank/DDBJ whole genome shotgun (WGS) entry which is preliminary data.</text>
</comment>
<reference evidence="4" key="1">
    <citation type="submission" date="2022-12" db="EMBL/GenBank/DDBJ databases">
        <title>Chromosome-Level Genome Assembly of Japanese Cedar (Cryptomeriajaponica D. Don).</title>
        <authorList>
            <person name="Fujino T."/>
            <person name="Yamaguchi K."/>
            <person name="Yokoyama T."/>
            <person name="Hamanaka T."/>
            <person name="Harazono Y."/>
            <person name="Kamada H."/>
            <person name="Kobayashi W."/>
            <person name="Ujino-Ihara T."/>
            <person name="Uchiyama K."/>
            <person name="Matsumoto A."/>
            <person name="Izuno A."/>
            <person name="Tsumura Y."/>
            <person name="Toyoda A."/>
            <person name="Shigenobu S."/>
            <person name="Moriguchi Y."/>
            <person name="Ueno S."/>
            <person name="Kasahara M."/>
        </authorList>
    </citation>
    <scope>NUCLEOTIDE SEQUENCE</scope>
</reference>
<gene>
    <name evidence="4" type="ORF">SUGI_1524170</name>
</gene>
<dbReference type="InterPro" id="IPR050295">
    <property type="entry name" value="Plant_2OG-oxidoreductases"/>
</dbReference>
<keyword evidence="2" id="KW-0408">Iron</keyword>
<dbReference type="PANTHER" id="PTHR47991">
    <property type="entry name" value="OXOGLUTARATE/IRON-DEPENDENT DIOXYGENASE"/>
    <property type="match status" value="1"/>
</dbReference>
<evidence type="ECO:0000259" key="3">
    <source>
        <dbReference type="Pfam" id="PF14226"/>
    </source>
</evidence>
<protein>
    <recommendedName>
        <fullName evidence="3">Non-haem dioxygenase N-terminal domain-containing protein</fullName>
    </recommendedName>
</protein>
<dbReference type="InterPro" id="IPR027443">
    <property type="entry name" value="IPNS-like_sf"/>
</dbReference>
<keyword evidence="1" id="KW-0479">Metal-binding</keyword>
<dbReference type="SUPFAM" id="SSF51197">
    <property type="entry name" value="Clavaminate synthase-like"/>
    <property type="match status" value="1"/>
</dbReference>
<dbReference type="EMBL" id="BSEH01001693">
    <property type="protein sequence ID" value="GLJ59821.1"/>
    <property type="molecule type" value="Genomic_DNA"/>
</dbReference>
<dbReference type="Proteomes" id="UP001234787">
    <property type="component" value="Unassembled WGS sequence"/>
</dbReference>
<dbReference type="Pfam" id="PF14226">
    <property type="entry name" value="DIOX_N"/>
    <property type="match status" value="1"/>
</dbReference>
<name>A0AAD3NUI4_CRYJA</name>
<evidence type="ECO:0000256" key="2">
    <source>
        <dbReference type="ARBA" id="ARBA00023004"/>
    </source>
</evidence>
<evidence type="ECO:0000313" key="4">
    <source>
        <dbReference type="EMBL" id="GLJ59821.1"/>
    </source>
</evidence>
<feature type="domain" description="Non-haem dioxygenase N-terminal" evidence="3">
    <location>
        <begin position="56"/>
        <end position="165"/>
    </location>
</feature>
<keyword evidence="5" id="KW-1185">Reference proteome</keyword>